<gene>
    <name evidence="2" type="ORF">C7477_11157</name>
</gene>
<dbReference type="OrthoDB" id="9812023at2"/>
<feature type="domain" description="Ribbon-helix-helix protein CopG" evidence="1">
    <location>
        <begin position="5"/>
        <end position="43"/>
    </location>
</feature>
<reference evidence="2 3" key="1">
    <citation type="submission" date="2018-06" db="EMBL/GenBank/DDBJ databases">
        <title>Genomic Encyclopedia of Type Strains, Phase III (KMG-III): the genomes of soil and plant-associated and newly described type strains.</title>
        <authorList>
            <person name="Whitman W."/>
        </authorList>
    </citation>
    <scope>NUCLEOTIDE SEQUENCE [LARGE SCALE GENOMIC DNA]</scope>
    <source>
        <strain evidence="2 3">ORS 1419</strain>
    </source>
</reference>
<accession>A0A318T5X5</accession>
<dbReference type="GO" id="GO:0006355">
    <property type="term" value="P:regulation of DNA-templated transcription"/>
    <property type="evidence" value="ECO:0007669"/>
    <property type="project" value="InterPro"/>
</dbReference>
<dbReference type="SUPFAM" id="SSF47598">
    <property type="entry name" value="Ribbon-helix-helix"/>
    <property type="match status" value="1"/>
</dbReference>
<dbReference type="Pfam" id="PF01402">
    <property type="entry name" value="RHH_1"/>
    <property type="match status" value="1"/>
</dbReference>
<protein>
    <submittedName>
        <fullName evidence="2">Putative transcriptional regulator</fullName>
    </submittedName>
</protein>
<dbReference type="PANTHER" id="PTHR40688">
    <property type="match status" value="1"/>
</dbReference>
<dbReference type="Proteomes" id="UP000247454">
    <property type="component" value="Unassembled WGS sequence"/>
</dbReference>
<evidence type="ECO:0000313" key="2">
    <source>
        <dbReference type="EMBL" id="PYE87710.1"/>
    </source>
</evidence>
<keyword evidence="3" id="KW-1185">Reference proteome</keyword>
<dbReference type="InterPro" id="IPR002145">
    <property type="entry name" value="CopG"/>
</dbReference>
<name>A0A318T5X5_9HYPH</name>
<dbReference type="InterPro" id="IPR052991">
    <property type="entry name" value="Non-func_TypeII_TA_Antitoxin"/>
</dbReference>
<proteinExistence type="predicted"/>
<comment type="caution">
    <text evidence="2">The sequence shown here is derived from an EMBL/GenBank/DDBJ whole genome shotgun (WGS) entry which is preliminary data.</text>
</comment>
<dbReference type="EMBL" id="QJTF01000011">
    <property type="protein sequence ID" value="PYE87710.1"/>
    <property type="molecule type" value="Genomic_DNA"/>
</dbReference>
<dbReference type="InterPro" id="IPR010985">
    <property type="entry name" value="Ribbon_hlx_hlx"/>
</dbReference>
<dbReference type="AlphaFoldDB" id="A0A318T5X5"/>
<organism evidence="2 3">
    <name type="scientific">Phyllobacterium leguminum</name>
    <dbReference type="NCBI Taxonomy" id="314237"/>
    <lineage>
        <taxon>Bacteria</taxon>
        <taxon>Pseudomonadati</taxon>
        <taxon>Pseudomonadota</taxon>
        <taxon>Alphaproteobacteria</taxon>
        <taxon>Hyphomicrobiales</taxon>
        <taxon>Phyllobacteriaceae</taxon>
        <taxon>Phyllobacterium</taxon>
    </lineage>
</organism>
<sequence>MTAAFTVRVQDDVAEKLDKIAELSDRSRAYLAAQAIEEYVAREEWQLAEIQAGLDAADRGEFASDEEVAAVIAKYIKPAGKQ</sequence>
<evidence type="ECO:0000259" key="1">
    <source>
        <dbReference type="Pfam" id="PF01402"/>
    </source>
</evidence>
<evidence type="ECO:0000313" key="3">
    <source>
        <dbReference type="Proteomes" id="UP000247454"/>
    </source>
</evidence>
<dbReference type="PANTHER" id="PTHR40688:SF2">
    <property type="entry name" value="RIBBON-HELIX-HELIX PROTEIN COPG DOMAIN-CONTAINING PROTEIN"/>
    <property type="match status" value="1"/>
</dbReference>
<dbReference type="CDD" id="cd22233">
    <property type="entry name" value="RHH_CopAso-like"/>
    <property type="match status" value="1"/>
</dbReference>
<dbReference type="RefSeq" id="WP_110751894.1">
    <property type="nucleotide sequence ID" value="NZ_QJTF01000011.1"/>
</dbReference>